<name>A0A3P3XRY1_9SPIR</name>
<sequence>MKSVCGIDLGTQSCKIILYDPGAKQIIAKSQSSLDIIARNDGTREQRAEWYEEALLACFQAISPELRATITAIGVSGQQHGFVPLDGQGRAIRPIKLWNDTSTAAECAELTRRAGGEASLLSETGILMLPGYTAPKILWLKKHEPENYARVRHVLLPHDYVNFLLTGNDVTEYGDASGTALFDVRVRRWSRRICDLIDPSLIDYLPSLVEPDKPAGRVNAAAAAHFGIPEGVLVAAGGGDNMMSAIGTGTVRDGFLTMSLGTSGTLYGYSSRPVVDPEGNLAAFCSSTGGWLPLLCTMNCTVASEQIRALFGMSIDEMNVRAASAPVGAEGIVVLPFFNGERIPNLPQGRAGILGATAANFTKENIARAAMEAAIFGMRIGLESFRKLGFTAREIRLVGGGAKSGLWREIAANVTGLPVRVPKEEEAAALGAAIQALWCFECNAEAAVPIDIAALTDAHVSLEGGTSIEPEMTLVSRNEAAYDEYAKYLAALSPLYR</sequence>
<dbReference type="CDD" id="cd07809">
    <property type="entry name" value="ASKHA_NBD_FGGY_BaXK-like"/>
    <property type="match status" value="1"/>
</dbReference>
<dbReference type="EC" id="2.7.1.17" evidence="8 9"/>
<dbReference type="Pfam" id="PF02782">
    <property type="entry name" value="FGGY_C"/>
    <property type="match status" value="1"/>
</dbReference>
<evidence type="ECO:0000313" key="12">
    <source>
        <dbReference type="EMBL" id="SLM19048.1"/>
    </source>
</evidence>
<evidence type="ECO:0000259" key="11">
    <source>
        <dbReference type="Pfam" id="PF02782"/>
    </source>
</evidence>
<keyword evidence="3 8" id="KW-0808">Transferase</keyword>
<dbReference type="Pfam" id="PF00370">
    <property type="entry name" value="FGGY_N"/>
    <property type="match status" value="1"/>
</dbReference>
<reference evidence="12" key="1">
    <citation type="submission" date="2017-02" db="EMBL/GenBank/DDBJ databases">
        <authorList>
            <person name="Regsiter A."/>
            <person name="William W."/>
        </authorList>
    </citation>
    <scope>NUCLEOTIDE SEQUENCE</scope>
    <source>
        <strain evidence="12">BdmA 4</strain>
    </source>
</reference>
<dbReference type="HAMAP" id="MF_02220">
    <property type="entry name" value="XylB"/>
    <property type="match status" value="1"/>
</dbReference>
<feature type="active site" description="Proton acceptor" evidence="8">
    <location>
        <position position="240"/>
    </location>
</feature>
<dbReference type="GO" id="GO:0042732">
    <property type="term" value="P:D-xylose metabolic process"/>
    <property type="evidence" value="ECO:0007669"/>
    <property type="project" value="UniProtKB-KW"/>
</dbReference>
<evidence type="ECO:0000256" key="5">
    <source>
        <dbReference type="ARBA" id="ARBA00022777"/>
    </source>
</evidence>
<dbReference type="InterPro" id="IPR018485">
    <property type="entry name" value="FGGY_C"/>
</dbReference>
<keyword evidence="5 8" id="KW-0418">Kinase</keyword>
<dbReference type="PANTHER" id="PTHR43095:SF5">
    <property type="entry name" value="XYLULOSE KINASE"/>
    <property type="match status" value="1"/>
</dbReference>
<dbReference type="GO" id="GO:0004856">
    <property type="term" value="F:D-xylulokinase activity"/>
    <property type="evidence" value="ECO:0007669"/>
    <property type="project" value="UniProtKB-UniRule"/>
</dbReference>
<dbReference type="PIRSF" id="PIRSF000538">
    <property type="entry name" value="GlpK"/>
    <property type="match status" value="1"/>
</dbReference>
<dbReference type="PANTHER" id="PTHR43095">
    <property type="entry name" value="SUGAR KINASE"/>
    <property type="match status" value="1"/>
</dbReference>
<dbReference type="Gene3D" id="3.30.420.40">
    <property type="match status" value="2"/>
</dbReference>
<evidence type="ECO:0000256" key="7">
    <source>
        <dbReference type="ARBA" id="ARBA00023277"/>
    </source>
</evidence>
<dbReference type="InterPro" id="IPR018484">
    <property type="entry name" value="FGGY_N"/>
</dbReference>
<dbReference type="PROSITE" id="PS00933">
    <property type="entry name" value="FGGY_KINASES_1"/>
    <property type="match status" value="1"/>
</dbReference>
<evidence type="ECO:0000256" key="4">
    <source>
        <dbReference type="ARBA" id="ARBA00022741"/>
    </source>
</evidence>
<evidence type="ECO:0000256" key="9">
    <source>
        <dbReference type="RuleBase" id="RU364073"/>
    </source>
</evidence>
<feature type="domain" description="Carbohydrate kinase FGGY C-terminal" evidence="11">
    <location>
        <begin position="258"/>
        <end position="438"/>
    </location>
</feature>
<proteinExistence type="inferred from homology"/>
<evidence type="ECO:0000256" key="2">
    <source>
        <dbReference type="ARBA" id="ARBA00022629"/>
    </source>
</evidence>
<dbReference type="InterPro" id="IPR050406">
    <property type="entry name" value="FGGY_Carb_Kinase"/>
</dbReference>
<keyword evidence="2 8" id="KW-0859">Xylose metabolism</keyword>
<comment type="function">
    <text evidence="8">Catalyzes the phosphorylation of D-xylulose to D-xylulose 5-phosphate.</text>
</comment>
<dbReference type="EMBL" id="FWDO01000005">
    <property type="protein sequence ID" value="SLM19048.1"/>
    <property type="molecule type" value="Genomic_DNA"/>
</dbReference>
<dbReference type="AlphaFoldDB" id="A0A3P3XRY1"/>
<feature type="domain" description="Carbohydrate kinase FGGY N-terminal" evidence="10">
    <location>
        <begin position="5"/>
        <end position="247"/>
    </location>
</feature>
<dbReference type="InterPro" id="IPR043129">
    <property type="entry name" value="ATPase_NBD"/>
</dbReference>
<accession>A0A3P3XRY1</accession>
<dbReference type="InterPro" id="IPR006000">
    <property type="entry name" value="Xylulokinase"/>
</dbReference>
<dbReference type="InterPro" id="IPR018483">
    <property type="entry name" value="Carb_kinase_FGGY_CS"/>
</dbReference>
<evidence type="ECO:0000256" key="3">
    <source>
        <dbReference type="ARBA" id="ARBA00022679"/>
    </source>
</evidence>
<feature type="site" description="Important for activity" evidence="8">
    <location>
        <position position="8"/>
    </location>
</feature>
<evidence type="ECO:0000256" key="6">
    <source>
        <dbReference type="ARBA" id="ARBA00022840"/>
    </source>
</evidence>
<keyword evidence="4 8" id="KW-0547">Nucleotide-binding</keyword>
<dbReference type="GO" id="GO:0005998">
    <property type="term" value="P:xylulose catabolic process"/>
    <property type="evidence" value="ECO:0007669"/>
    <property type="project" value="UniProtKB-UniRule"/>
</dbReference>
<dbReference type="InterPro" id="IPR000577">
    <property type="entry name" value="Carb_kinase_FGGY"/>
</dbReference>
<evidence type="ECO:0000256" key="8">
    <source>
        <dbReference type="HAMAP-Rule" id="MF_02220"/>
    </source>
</evidence>
<feature type="binding site" evidence="8">
    <location>
        <begin position="79"/>
        <end position="80"/>
    </location>
    <ligand>
        <name>substrate</name>
    </ligand>
</feature>
<dbReference type="SUPFAM" id="SSF53067">
    <property type="entry name" value="Actin-like ATPase domain"/>
    <property type="match status" value="2"/>
</dbReference>
<evidence type="ECO:0000256" key="1">
    <source>
        <dbReference type="ARBA" id="ARBA00009156"/>
    </source>
</evidence>
<organism evidence="12">
    <name type="scientific">uncultured spirochete</name>
    <dbReference type="NCBI Taxonomy" id="156406"/>
    <lineage>
        <taxon>Bacteria</taxon>
        <taxon>Pseudomonadati</taxon>
        <taxon>Spirochaetota</taxon>
        <taxon>Spirochaetia</taxon>
        <taxon>Spirochaetales</taxon>
        <taxon>environmental samples</taxon>
    </lineage>
</organism>
<dbReference type="NCBIfam" id="TIGR01312">
    <property type="entry name" value="XylB"/>
    <property type="match status" value="1"/>
</dbReference>
<comment type="similarity">
    <text evidence="1 8 9">Belongs to the FGGY kinase family.</text>
</comment>
<evidence type="ECO:0000259" key="10">
    <source>
        <dbReference type="Pfam" id="PF00370"/>
    </source>
</evidence>
<protein>
    <recommendedName>
        <fullName evidence="8 9">Xylulose kinase</fullName>
        <shortName evidence="8 9">Xylulokinase</shortName>
        <ecNumber evidence="8 9">2.7.1.17</ecNumber>
    </recommendedName>
</protein>
<gene>
    <name evidence="8 9 12" type="primary">xylB</name>
    <name evidence="12" type="ORF">SPIRO4BDMA_50563</name>
</gene>
<comment type="catalytic activity">
    <reaction evidence="8 9">
        <text>D-xylulose + ATP = D-xylulose 5-phosphate + ADP + H(+)</text>
        <dbReference type="Rhea" id="RHEA:10964"/>
        <dbReference type="ChEBI" id="CHEBI:15378"/>
        <dbReference type="ChEBI" id="CHEBI:17140"/>
        <dbReference type="ChEBI" id="CHEBI:30616"/>
        <dbReference type="ChEBI" id="CHEBI:57737"/>
        <dbReference type="ChEBI" id="CHEBI:456216"/>
        <dbReference type="EC" id="2.7.1.17"/>
    </reaction>
</comment>
<dbReference type="GO" id="GO:0005524">
    <property type="term" value="F:ATP binding"/>
    <property type="evidence" value="ECO:0007669"/>
    <property type="project" value="UniProtKB-UniRule"/>
</dbReference>
<keyword evidence="6 8" id="KW-0067">ATP-binding</keyword>
<keyword evidence="7 8" id="KW-0119">Carbohydrate metabolism</keyword>